<dbReference type="AlphaFoldDB" id="A0AAD9Q0S4"/>
<protein>
    <submittedName>
        <fullName evidence="1">Uncharacterized protein</fullName>
    </submittedName>
</protein>
<comment type="caution">
    <text evidence="1">The sequence shown here is derived from an EMBL/GenBank/DDBJ whole genome shotgun (WGS) entry which is preliminary data.</text>
</comment>
<accession>A0AAD9Q0S4</accession>
<name>A0AAD9Q0S4_ACRCE</name>
<reference evidence="1" key="1">
    <citation type="journal article" date="2023" name="G3 (Bethesda)">
        <title>Whole genome assembly and annotation of the endangered Caribbean coral Acropora cervicornis.</title>
        <authorList>
            <person name="Selwyn J.D."/>
            <person name="Vollmer S.V."/>
        </authorList>
    </citation>
    <scope>NUCLEOTIDE SEQUENCE</scope>
    <source>
        <strain evidence="1">K2</strain>
    </source>
</reference>
<dbReference type="EMBL" id="JARQWQ010000089">
    <property type="protein sequence ID" value="KAK2552235.1"/>
    <property type="molecule type" value="Genomic_DNA"/>
</dbReference>
<gene>
    <name evidence="1" type="ORF">P5673_026762</name>
</gene>
<dbReference type="Proteomes" id="UP001249851">
    <property type="component" value="Unassembled WGS sequence"/>
</dbReference>
<sequence length="161" mass="18598">MELSSQLEEIKTSGQIASWLCTQSSDLQTLTLLICIGPHILKIYDSLPFGNEEKKTNIETRVKEVGESFDSFLIAVRSLAKTYNFSTIQDQMIRGRDSGKKCFWNKERSPACGFDWEVIVNSLNEIHSPKFQLKDKKAVRERCNLLRKKFSKMMSEEKRQV</sequence>
<organism evidence="1 2">
    <name type="scientific">Acropora cervicornis</name>
    <name type="common">Staghorn coral</name>
    <dbReference type="NCBI Taxonomy" id="6130"/>
    <lineage>
        <taxon>Eukaryota</taxon>
        <taxon>Metazoa</taxon>
        <taxon>Cnidaria</taxon>
        <taxon>Anthozoa</taxon>
        <taxon>Hexacorallia</taxon>
        <taxon>Scleractinia</taxon>
        <taxon>Astrocoeniina</taxon>
        <taxon>Acroporidae</taxon>
        <taxon>Acropora</taxon>
    </lineage>
</organism>
<keyword evidence="2" id="KW-1185">Reference proteome</keyword>
<evidence type="ECO:0000313" key="2">
    <source>
        <dbReference type="Proteomes" id="UP001249851"/>
    </source>
</evidence>
<proteinExistence type="predicted"/>
<reference evidence="1" key="2">
    <citation type="journal article" date="2023" name="Science">
        <title>Genomic signatures of disease resistance in endangered staghorn corals.</title>
        <authorList>
            <person name="Vollmer S.V."/>
            <person name="Selwyn J.D."/>
            <person name="Despard B.A."/>
            <person name="Roesel C.L."/>
        </authorList>
    </citation>
    <scope>NUCLEOTIDE SEQUENCE</scope>
    <source>
        <strain evidence="1">K2</strain>
    </source>
</reference>
<evidence type="ECO:0000313" key="1">
    <source>
        <dbReference type="EMBL" id="KAK2552235.1"/>
    </source>
</evidence>